<reference evidence="3" key="2">
    <citation type="submission" date="2015-01" db="EMBL/GenBank/DDBJ databases">
        <title>Evolutionary Origins and Diversification of the Mycorrhizal Mutualists.</title>
        <authorList>
            <consortium name="DOE Joint Genome Institute"/>
            <consortium name="Mycorrhizal Genomics Consortium"/>
            <person name="Kohler A."/>
            <person name="Kuo A."/>
            <person name="Nagy L.G."/>
            <person name="Floudas D."/>
            <person name="Copeland A."/>
            <person name="Barry K.W."/>
            <person name="Cichocki N."/>
            <person name="Veneault-Fourrey C."/>
            <person name="LaButti K."/>
            <person name="Lindquist E.A."/>
            <person name="Lipzen A."/>
            <person name="Lundell T."/>
            <person name="Morin E."/>
            <person name="Murat C."/>
            <person name="Riley R."/>
            <person name="Ohm R."/>
            <person name="Sun H."/>
            <person name="Tunlid A."/>
            <person name="Henrissat B."/>
            <person name="Grigoriev I.V."/>
            <person name="Hibbett D.S."/>
            <person name="Martin F."/>
        </authorList>
    </citation>
    <scope>NUCLEOTIDE SEQUENCE [LARGE SCALE GENOMIC DNA]</scope>
    <source>
        <strain evidence="3">MAFF 305830</strain>
    </source>
</reference>
<dbReference type="EMBL" id="KN824395">
    <property type="protein sequence ID" value="KIM21041.1"/>
    <property type="molecule type" value="Genomic_DNA"/>
</dbReference>
<evidence type="ECO:0000256" key="1">
    <source>
        <dbReference type="SAM" id="MobiDB-lite"/>
    </source>
</evidence>
<evidence type="ECO:0000313" key="2">
    <source>
        <dbReference type="EMBL" id="KIM21041.1"/>
    </source>
</evidence>
<name>A0A0C3AP59_SERVB</name>
<dbReference type="AlphaFoldDB" id="A0A0C3AP59"/>
<organism evidence="2 3">
    <name type="scientific">Serendipita vermifera MAFF 305830</name>
    <dbReference type="NCBI Taxonomy" id="933852"/>
    <lineage>
        <taxon>Eukaryota</taxon>
        <taxon>Fungi</taxon>
        <taxon>Dikarya</taxon>
        <taxon>Basidiomycota</taxon>
        <taxon>Agaricomycotina</taxon>
        <taxon>Agaricomycetes</taxon>
        <taxon>Sebacinales</taxon>
        <taxon>Serendipitaceae</taxon>
        <taxon>Serendipita</taxon>
    </lineage>
</organism>
<sequence length="191" mass="20689">MFDAQDEITSLWRYFEQLSKELRMSVELCGLECSECGSICLKNKRHGGNHDCEFSLRTKHTVQSCLFVLDSVWRCRETIGSSSTPVTHSFSEGPEAVYYASPSTSSMARGDLSQAGLPATSMPSSSPETQVSPNDGHSGAPSTSKGDPVKVPRPKGYPTENNSRIRCILSGHTCVHFVLPVSNIQPGCSGT</sequence>
<reference evidence="2 3" key="1">
    <citation type="submission" date="2014-04" db="EMBL/GenBank/DDBJ databases">
        <authorList>
            <consortium name="DOE Joint Genome Institute"/>
            <person name="Kuo A."/>
            <person name="Zuccaro A."/>
            <person name="Kohler A."/>
            <person name="Nagy L.G."/>
            <person name="Floudas D."/>
            <person name="Copeland A."/>
            <person name="Barry K.W."/>
            <person name="Cichocki N."/>
            <person name="Veneault-Fourrey C."/>
            <person name="LaButti K."/>
            <person name="Lindquist E.A."/>
            <person name="Lipzen A."/>
            <person name="Lundell T."/>
            <person name="Morin E."/>
            <person name="Murat C."/>
            <person name="Sun H."/>
            <person name="Tunlid A."/>
            <person name="Henrissat B."/>
            <person name="Grigoriev I.V."/>
            <person name="Hibbett D.S."/>
            <person name="Martin F."/>
            <person name="Nordberg H.P."/>
            <person name="Cantor M.N."/>
            <person name="Hua S.X."/>
        </authorList>
    </citation>
    <scope>NUCLEOTIDE SEQUENCE [LARGE SCALE GENOMIC DNA]</scope>
    <source>
        <strain evidence="2 3">MAFF 305830</strain>
    </source>
</reference>
<dbReference type="Proteomes" id="UP000054097">
    <property type="component" value="Unassembled WGS sequence"/>
</dbReference>
<keyword evidence="3" id="KW-1185">Reference proteome</keyword>
<dbReference type="HOGENOM" id="CLU_1422221_0_0_1"/>
<feature type="region of interest" description="Disordered" evidence="1">
    <location>
        <begin position="109"/>
        <end position="162"/>
    </location>
</feature>
<protein>
    <submittedName>
        <fullName evidence="2">Uncharacterized protein</fullName>
    </submittedName>
</protein>
<accession>A0A0C3AP59</accession>
<proteinExistence type="predicted"/>
<evidence type="ECO:0000313" key="3">
    <source>
        <dbReference type="Proteomes" id="UP000054097"/>
    </source>
</evidence>
<feature type="compositionally biased region" description="Polar residues" evidence="1">
    <location>
        <begin position="121"/>
        <end position="145"/>
    </location>
</feature>
<gene>
    <name evidence="2" type="ORF">M408DRAFT_111710</name>
</gene>